<dbReference type="RefSeq" id="WP_091517775.1">
    <property type="nucleotide sequence ID" value="NZ_FOVI01000001.1"/>
</dbReference>
<proteinExistence type="predicted"/>
<evidence type="ECO:0000313" key="1">
    <source>
        <dbReference type="EMBL" id="SFN13379.1"/>
    </source>
</evidence>
<sequence length="286" mass="32489">MKNTLLLFVCTLVTQIITAQNINLQISDSETKESIEFATVLLPDYKKSFVSNEKGIFMIDTNKYKLPLKVIVEQFGFDQKEITLQNNTSAYNIFLDPATEVLQEIIIPPANAKIKERTYGRTSEGSGKIAGFFRSYNSENKDSGLEFGMILNTNNKLKKVKKIHWHIGSVGFIKAVYSLQFYEVENGKPTKRIPHTDIHFTIKNTDLGWNIVNVEDLNIYIDGSKKVAAILKTLKVDLNKKADDNYLGVNVGFAAGNVLTARDSQFEEWMKIPMNYPFYITVDSYE</sequence>
<dbReference type="AlphaFoldDB" id="A0A1I4WK81"/>
<protein>
    <submittedName>
        <fullName evidence="1">CarboxypepD_reg-like domain-containing protein</fullName>
    </submittedName>
</protein>
<evidence type="ECO:0000313" key="2">
    <source>
        <dbReference type="Proteomes" id="UP000199036"/>
    </source>
</evidence>
<dbReference type="OrthoDB" id="848221at2"/>
<gene>
    <name evidence="1" type="ORF">SAMN05421741_101249</name>
</gene>
<accession>A0A1I4WK81</accession>
<dbReference type="Proteomes" id="UP000199036">
    <property type="component" value="Unassembled WGS sequence"/>
</dbReference>
<keyword evidence="2" id="KW-1185">Reference proteome</keyword>
<name>A0A1I4WK81_9FLAO</name>
<organism evidence="1 2">
    <name type="scientific">Paenimyroides ummariense</name>
    <dbReference type="NCBI Taxonomy" id="913024"/>
    <lineage>
        <taxon>Bacteria</taxon>
        <taxon>Pseudomonadati</taxon>
        <taxon>Bacteroidota</taxon>
        <taxon>Flavobacteriia</taxon>
        <taxon>Flavobacteriales</taxon>
        <taxon>Flavobacteriaceae</taxon>
        <taxon>Paenimyroides</taxon>
    </lineage>
</organism>
<reference evidence="2" key="1">
    <citation type="submission" date="2016-10" db="EMBL/GenBank/DDBJ databases">
        <authorList>
            <person name="Varghese N."/>
            <person name="Submissions S."/>
        </authorList>
    </citation>
    <scope>NUCLEOTIDE SEQUENCE [LARGE SCALE GENOMIC DNA]</scope>
    <source>
        <strain evidence="2">DS-12</strain>
    </source>
</reference>
<dbReference type="SUPFAM" id="SSF49464">
    <property type="entry name" value="Carboxypeptidase regulatory domain-like"/>
    <property type="match status" value="1"/>
</dbReference>
<dbReference type="STRING" id="913024.SAMN05421741_101249"/>
<dbReference type="EMBL" id="FOVI01000001">
    <property type="protein sequence ID" value="SFN13379.1"/>
    <property type="molecule type" value="Genomic_DNA"/>
</dbReference>
<dbReference type="Pfam" id="PF13715">
    <property type="entry name" value="CarbopepD_reg_2"/>
    <property type="match status" value="1"/>
</dbReference>
<dbReference type="InterPro" id="IPR008969">
    <property type="entry name" value="CarboxyPept-like_regulatory"/>
</dbReference>